<sequence>MNIEKDKLEIIKWITTIKDETSIEKLRMLMNSTIDIDWLEQISDEELNSIEKGLEDIKAGRVKPHKDVKKLYEKWL</sequence>
<comment type="caution">
    <text evidence="1">The sequence shown here is derived from an EMBL/GenBank/DDBJ whole genome shotgun (WGS) entry which is preliminary data.</text>
</comment>
<dbReference type="EMBL" id="JBHUHR010000012">
    <property type="protein sequence ID" value="MFD2033915.1"/>
    <property type="molecule type" value="Genomic_DNA"/>
</dbReference>
<evidence type="ECO:0000313" key="2">
    <source>
        <dbReference type="Proteomes" id="UP001597361"/>
    </source>
</evidence>
<keyword evidence="2" id="KW-1185">Reference proteome</keyword>
<evidence type="ECO:0000313" key="1">
    <source>
        <dbReference type="EMBL" id="MFD2033915.1"/>
    </source>
</evidence>
<gene>
    <name evidence="1" type="ORF">ACFSKL_03880</name>
</gene>
<reference evidence="2" key="1">
    <citation type="journal article" date="2019" name="Int. J. Syst. Evol. Microbiol.">
        <title>The Global Catalogue of Microorganisms (GCM) 10K type strain sequencing project: providing services to taxonomists for standard genome sequencing and annotation.</title>
        <authorList>
            <consortium name="The Broad Institute Genomics Platform"/>
            <consortium name="The Broad Institute Genome Sequencing Center for Infectious Disease"/>
            <person name="Wu L."/>
            <person name="Ma J."/>
        </authorList>
    </citation>
    <scope>NUCLEOTIDE SEQUENCE [LARGE SCALE GENOMIC DNA]</scope>
    <source>
        <strain evidence="2">CGMCC 1.15180</strain>
    </source>
</reference>
<evidence type="ECO:0008006" key="3">
    <source>
        <dbReference type="Google" id="ProtNLM"/>
    </source>
</evidence>
<dbReference type="Proteomes" id="UP001597361">
    <property type="component" value="Unassembled WGS sequence"/>
</dbReference>
<proteinExistence type="predicted"/>
<dbReference type="RefSeq" id="WP_376883660.1">
    <property type="nucleotide sequence ID" value="NZ_JBHUHR010000012.1"/>
</dbReference>
<organism evidence="1 2">
    <name type="scientific">Belliella marina</name>
    <dbReference type="NCBI Taxonomy" id="1644146"/>
    <lineage>
        <taxon>Bacteria</taxon>
        <taxon>Pseudomonadati</taxon>
        <taxon>Bacteroidota</taxon>
        <taxon>Cytophagia</taxon>
        <taxon>Cytophagales</taxon>
        <taxon>Cyclobacteriaceae</taxon>
        <taxon>Belliella</taxon>
    </lineage>
</organism>
<protein>
    <recommendedName>
        <fullName evidence="3">Addiction module component, TIGR02574 family</fullName>
    </recommendedName>
</protein>
<name>A0ABW4VMA9_9BACT</name>
<accession>A0ABW4VMA9</accession>